<sequence length="321" mass="33444">MRRRHALALPLLALPAAARAQSFPSRPIRLVIPFAAGGSNDIIGRILTESLGQRLGQPVVVENRGGAGGILGNEVVASAPPDGHTLLLTGSGSFVSSGLIQPRVPYDVNRGFAHIGYIGASPAVIAINPSLGATNLREFQALGKSRRQPMSYASPGVGTTGHVTGALIGQVLGIELEHVPYRGTGPALQDVIAGRVDFISNAAAPLQPFLQAGTLRGIALAAARRIDLLPNLTTSVEQGFPQIDSATWFGLSATGGTPAAAVNAVHAALNATLAEPDVRRRLLEQGLEPEPSPTPDDFARFVASERERWGAVIRAARITAD</sequence>
<evidence type="ECO:0000313" key="4">
    <source>
        <dbReference type="Proteomes" id="UP000282957"/>
    </source>
</evidence>
<keyword evidence="2" id="KW-0732">Signal</keyword>
<protein>
    <submittedName>
        <fullName evidence="3">Tripartite tricarboxylate transporter substrate binding protein</fullName>
    </submittedName>
</protein>
<feature type="chain" id="PRO_5019416145" evidence="2">
    <location>
        <begin position="21"/>
        <end position="321"/>
    </location>
</feature>
<dbReference type="PANTHER" id="PTHR42928:SF5">
    <property type="entry name" value="BLR1237 PROTEIN"/>
    <property type="match status" value="1"/>
</dbReference>
<keyword evidence="4" id="KW-1185">Reference proteome</keyword>
<dbReference type="RefSeq" id="WP_127790084.1">
    <property type="nucleotide sequence ID" value="NZ_SACL01000013.1"/>
</dbReference>
<reference evidence="3 4" key="1">
    <citation type="submission" date="2019-01" db="EMBL/GenBank/DDBJ databases">
        <authorList>
            <person name="Chen W.-M."/>
        </authorList>
    </citation>
    <scope>NUCLEOTIDE SEQUENCE [LARGE SCALE GENOMIC DNA]</scope>
    <source>
        <strain evidence="3 4">CCP-6</strain>
    </source>
</reference>
<dbReference type="InterPro" id="IPR042100">
    <property type="entry name" value="Bug_dom1"/>
</dbReference>
<dbReference type="Proteomes" id="UP000282957">
    <property type="component" value="Unassembled WGS sequence"/>
</dbReference>
<feature type="signal peptide" evidence="2">
    <location>
        <begin position="1"/>
        <end position="20"/>
    </location>
</feature>
<dbReference type="Gene3D" id="3.40.190.10">
    <property type="entry name" value="Periplasmic binding protein-like II"/>
    <property type="match status" value="1"/>
</dbReference>
<dbReference type="AlphaFoldDB" id="A0A437LYZ4"/>
<comment type="caution">
    <text evidence="3">The sequence shown here is derived from an EMBL/GenBank/DDBJ whole genome shotgun (WGS) entry which is preliminary data.</text>
</comment>
<proteinExistence type="inferred from homology"/>
<dbReference type="OrthoDB" id="7250553at2"/>
<evidence type="ECO:0000256" key="2">
    <source>
        <dbReference type="SAM" id="SignalP"/>
    </source>
</evidence>
<dbReference type="PANTHER" id="PTHR42928">
    <property type="entry name" value="TRICARBOXYLATE-BINDING PROTEIN"/>
    <property type="match status" value="1"/>
</dbReference>
<dbReference type="PIRSF" id="PIRSF017082">
    <property type="entry name" value="YflP"/>
    <property type="match status" value="1"/>
</dbReference>
<dbReference type="SUPFAM" id="SSF53850">
    <property type="entry name" value="Periplasmic binding protein-like II"/>
    <property type="match status" value="1"/>
</dbReference>
<organism evidence="3 4">
    <name type="scientific">Rhodovarius crocodyli</name>
    <dbReference type="NCBI Taxonomy" id="1979269"/>
    <lineage>
        <taxon>Bacteria</taxon>
        <taxon>Pseudomonadati</taxon>
        <taxon>Pseudomonadota</taxon>
        <taxon>Alphaproteobacteria</taxon>
        <taxon>Acetobacterales</taxon>
        <taxon>Roseomonadaceae</taxon>
        <taxon>Rhodovarius</taxon>
    </lineage>
</organism>
<dbReference type="EMBL" id="SACL01000013">
    <property type="protein sequence ID" value="RVT90641.1"/>
    <property type="molecule type" value="Genomic_DNA"/>
</dbReference>
<gene>
    <name evidence="3" type="ORF">EOD42_23720</name>
</gene>
<dbReference type="Gene3D" id="3.40.190.150">
    <property type="entry name" value="Bordetella uptake gene, domain 1"/>
    <property type="match status" value="1"/>
</dbReference>
<accession>A0A437LYZ4</accession>
<dbReference type="InterPro" id="IPR005064">
    <property type="entry name" value="BUG"/>
</dbReference>
<evidence type="ECO:0000256" key="1">
    <source>
        <dbReference type="ARBA" id="ARBA00006987"/>
    </source>
</evidence>
<comment type="similarity">
    <text evidence="1">Belongs to the UPF0065 (bug) family.</text>
</comment>
<dbReference type="Pfam" id="PF03401">
    <property type="entry name" value="TctC"/>
    <property type="match status" value="1"/>
</dbReference>
<name>A0A437LYZ4_9PROT</name>
<evidence type="ECO:0000313" key="3">
    <source>
        <dbReference type="EMBL" id="RVT90641.1"/>
    </source>
</evidence>